<keyword evidence="3" id="KW-1185">Reference proteome</keyword>
<proteinExistence type="predicted"/>
<protein>
    <submittedName>
        <fullName evidence="2">Uncharacterized protein</fullName>
    </submittedName>
</protein>
<feature type="transmembrane region" description="Helical" evidence="1">
    <location>
        <begin position="38"/>
        <end position="57"/>
    </location>
</feature>
<evidence type="ECO:0000313" key="2">
    <source>
        <dbReference type="EMBL" id="RNA15366.1"/>
    </source>
</evidence>
<sequence length="110" mass="12950">MRLESLKLGFSAFQYFDRSAPQPLSGYPAAKAFLDIHLIMYIGILNLLSSMIINNLTQKAIYQKQDQRLRRFVIDILSLLFLFVWPKLFWDSPDMKISMLMHEIQKLQII</sequence>
<keyword evidence="1" id="KW-1133">Transmembrane helix</keyword>
<dbReference type="EMBL" id="REGN01004971">
    <property type="protein sequence ID" value="RNA15366.1"/>
    <property type="molecule type" value="Genomic_DNA"/>
</dbReference>
<dbReference type="Proteomes" id="UP000276133">
    <property type="component" value="Unassembled WGS sequence"/>
</dbReference>
<keyword evidence="1" id="KW-0812">Transmembrane</keyword>
<gene>
    <name evidence="2" type="ORF">BpHYR1_025026</name>
</gene>
<accession>A0A3M7QVI5</accession>
<organism evidence="2 3">
    <name type="scientific">Brachionus plicatilis</name>
    <name type="common">Marine rotifer</name>
    <name type="synonym">Brachionus muelleri</name>
    <dbReference type="NCBI Taxonomy" id="10195"/>
    <lineage>
        <taxon>Eukaryota</taxon>
        <taxon>Metazoa</taxon>
        <taxon>Spiralia</taxon>
        <taxon>Gnathifera</taxon>
        <taxon>Rotifera</taxon>
        <taxon>Eurotatoria</taxon>
        <taxon>Monogononta</taxon>
        <taxon>Pseudotrocha</taxon>
        <taxon>Ploima</taxon>
        <taxon>Brachionidae</taxon>
        <taxon>Brachionus</taxon>
    </lineage>
</organism>
<reference evidence="2 3" key="1">
    <citation type="journal article" date="2018" name="Sci. Rep.">
        <title>Genomic signatures of local adaptation to the degree of environmental predictability in rotifers.</title>
        <authorList>
            <person name="Franch-Gras L."/>
            <person name="Hahn C."/>
            <person name="Garcia-Roger E.M."/>
            <person name="Carmona M.J."/>
            <person name="Serra M."/>
            <person name="Gomez A."/>
        </authorList>
    </citation>
    <scope>NUCLEOTIDE SEQUENCE [LARGE SCALE GENOMIC DNA]</scope>
    <source>
        <strain evidence="2">HYR1</strain>
    </source>
</reference>
<name>A0A3M7QVI5_BRAPC</name>
<feature type="transmembrane region" description="Helical" evidence="1">
    <location>
        <begin position="69"/>
        <end position="90"/>
    </location>
</feature>
<dbReference type="AlphaFoldDB" id="A0A3M7QVI5"/>
<evidence type="ECO:0000313" key="3">
    <source>
        <dbReference type="Proteomes" id="UP000276133"/>
    </source>
</evidence>
<comment type="caution">
    <text evidence="2">The sequence shown here is derived from an EMBL/GenBank/DDBJ whole genome shotgun (WGS) entry which is preliminary data.</text>
</comment>
<keyword evidence="1" id="KW-0472">Membrane</keyword>
<evidence type="ECO:0000256" key="1">
    <source>
        <dbReference type="SAM" id="Phobius"/>
    </source>
</evidence>